<evidence type="ECO:0000259" key="4">
    <source>
        <dbReference type="Pfam" id="PF01645"/>
    </source>
</evidence>
<sequence length="529" mass="58843">MELSERRKWYLGFAIVILALVGFMISIHASHFWIIIFLVSLAVVAAYDLIQTKHTLLRNFPILGHIRYIFEFFRPEIQQYFIADDKSEKPFDRDTRTVIYRRSKGINDTTAFGTDKDVYAVGYEWIAHSLTPKDPLDVENRVFIGGPDCKHPYSASRLNISAMSYGALSKNALIAANKGAALGKFYQNTGEGGLTPYHDNGGDVVFQIGTGYFCVRNKDTGEFDEQKFKERVQPNFIKMIEIKLSQGAKPAHGGVLPAAKITAEIAEIRGCNFGKDVLSPPSHSAFEGPKGLCFFIQKLRELSDGKPIGFKLCIGRHDEFISICKAMVKYKIYPDFITVDGSEGGTGAAPMEYADSVGAPLNEALHFVNNILIGFGLRDKIKLIASGKVATGFDMVQKIALGADICNSARAMMMALGCIQSRQCNNNTCPVGVATQNPKLYKNLDIEDKKVRINNFHDATLHSFREIIGAMGFKYPSEITPDLIFRRTSIGCVKSYEEIYPTILKDSLLSEETVPEAYKDAWEKAVVEN</sequence>
<dbReference type="Gene3D" id="3.20.20.70">
    <property type="entry name" value="Aldolase class I"/>
    <property type="match status" value="1"/>
</dbReference>
<reference evidence="5 6" key="1">
    <citation type="journal article" date="2016" name="Int. J. Syst. Evol. Microbiol.">
        <title>Paraphotobacterium marinum gen. nov., sp. nov., a member of the family Vibrionaceae, isolated from surface seawater.</title>
        <authorList>
            <person name="Huang Z."/>
            <person name="Dong C."/>
            <person name="Shao Z."/>
        </authorList>
    </citation>
    <scope>NUCLEOTIDE SEQUENCE [LARGE SCALE GENOMIC DNA]</scope>
    <source>
        <strain evidence="5 6">NSCS20N07D</strain>
    </source>
</reference>
<dbReference type="KEGG" id="pmai:CF386_11050"/>
<dbReference type="InterPro" id="IPR024188">
    <property type="entry name" value="GltB"/>
</dbReference>
<keyword evidence="3" id="KW-1133">Transmembrane helix</keyword>
<dbReference type="RefSeq" id="WP_089074492.1">
    <property type="nucleotide sequence ID" value="NZ_CBCSAM010000008.1"/>
</dbReference>
<dbReference type="PANTHER" id="PTHR43819">
    <property type="entry name" value="ARCHAEAL-TYPE GLUTAMATE SYNTHASE [NADPH]"/>
    <property type="match status" value="1"/>
</dbReference>
<protein>
    <submittedName>
        <fullName evidence="5">FMN-binding glutamate synthase family protein</fullName>
    </submittedName>
</protein>
<comment type="similarity">
    <text evidence="1 2">Belongs to the glutamate synthase family.</text>
</comment>
<dbReference type="InterPro" id="IPR013785">
    <property type="entry name" value="Aldolase_TIM"/>
</dbReference>
<keyword evidence="3" id="KW-0472">Membrane</keyword>
<dbReference type="InterPro" id="IPR002932">
    <property type="entry name" value="Glu_synthdom"/>
</dbReference>
<dbReference type="EMBL" id="CP022356">
    <property type="protein sequence ID" value="ASK79584.1"/>
    <property type="molecule type" value="Genomic_DNA"/>
</dbReference>
<feature type="domain" description="Glutamate synthase" evidence="4">
    <location>
        <begin position="155"/>
        <end position="473"/>
    </location>
</feature>
<dbReference type="PIRSF" id="PIRSF500060">
    <property type="entry name" value="UCP500060"/>
    <property type="match status" value="1"/>
</dbReference>
<dbReference type="GO" id="GO:0015930">
    <property type="term" value="F:glutamate synthase activity"/>
    <property type="evidence" value="ECO:0007669"/>
    <property type="project" value="InterPro"/>
</dbReference>
<dbReference type="PIRSF" id="PIRSF006429">
    <property type="entry name" value="GOGAT_lg_2"/>
    <property type="match status" value="1"/>
</dbReference>
<evidence type="ECO:0000256" key="3">
    <source>
        <dbReference type="SAM" id="Phobius"/>
    </source>
</evidence>
<dbReference type="OrthoDB" id="9795032at2"/>
<dbReference type="Proteomes" id="UP000242175">
    <property type="component" value="Chromosome small"/>
</dbReference>
<evidence type="ECO:0000256" key="1">
    <source>
        <dbReference type="ARBA" id="ARBA00009716"/>
    </source>
</evidence>
<evidence type="ECO:0000313" key="6">
    <source>
        <dbReference type="Proteomes" id="UP000242175"/>
    </source>
</evidence>
<dbReference type="AlphaFoldDB" id="A0A220VGR7"/>
<gene>
    <name evidence="5" type="ORF">CF386_11050</name>
</gene>
<organism evidence="5 6">
    <name type="scientific">Paraphotobacterium marinum</name>
    <dbReference type="NCBI Taxonomy" id="1755811"/>
    <lineage>
        <taxon>Bacteria</taxon>
        <taxon>Pseudomonadati</taxon>
        <taxon>Pseudomonadota</taxon>
        <taxon>Gammaproteobacteria</taxon>
        <taxon>Vibrionales</taxon>
        <taxon>Vibrionaceae</taxon>
        <taxon>Paraphotobacterium</taxon>
    </lineage>
</organism>
<dbReference type="InterPro" id="IPR027283">
    <property type="entry name" value="YerD"/>
</dbReference>
<evidence type="ECO:0000256" key="2">
    <source>
        <dbReference type="PIRNR" id="PIRNR006429"/>
    </source>
</evidence>
<dbReference type="GO" id="GO:0006537">
    <property type="term" value="P:glutamate biosynthetic process"/>
    <property type="evidence" value="ECO:0007669"/>
    <property type="project" value="InterPro"/>
</dbReference>
<feature type="transmembrane region" description="Helical" evidence="3">
    <location>
        <begin position="9"/>
        <end position="26"/>
    </location>
</feature>
<dbReference type="Pfam" id="PF01645">
    <property type="entry name" value="Glu_synthase"/>
    <property type="match status" value="1"/>
</dbReference>
<proteinExistence type="inferred from homology"/>
<name>A0A220VGR7_9GAMM</name>
<keyword evidence="3" id="KW-0812">Transmembrane</keyword>
<dbReference type="PANTHER" id="PTHR43819:SF1">
    <property type="entry name" value="ARCHAEAL-TYPE GLUTAMATE SYNTHASE [NADPH]"/>
    <property type="match status" value="1"/>
</dbReference>
<evidence type="ECO:0000313" key="5">
    <source>
        <dbReference type="EMBL" id="ASK79584.1"/>
    </source>
</evidence>
<dbReference type="SUPFAM" id="SSF51395">
    <property type="entry name" value="FMN-linked oxidoreductases"/>
    <property type="match status" value="1"/>
</dbReference>
<keyword evidence="6" id="KW-1185">Reference proteome</keyword>
<dbReference type="CDD" id="cd02808">
    <property type="entry name" value="GltS_FMN"/>
    <property type="match status" value="1"/>
</dbReference>
<accession>A0A220VGR7</accession>